<gene>
    <name evidence="1" type="ORF">B1A_13191</name>
</gene>
<reference evidence="1" key="1">
    <citation type="submission" date="2013-08" db="EMBL/GenBank/DDBJ databases">
        <authorList>
            <person name="Mendez C."/>
            <person name="Richter M."/>
            <person name="Ferrer M."/>
            <person name="Sanchez J."/>
        </authorList>
    </citation>
    <scope>NUCLEOTIDE SEQUENCE</scope>
</reference>
<sequence length="70" mass="7809">DGPSKMADICTRLGVNANYGSQYRLRLIEVGLVEGSRYGEVDFAQPLLREYLREHAVTLAPSLARTYPPL</sequence>
<dbReference type="EMBL" id="AUZX01009645">
    <property type="protein sequence ID" value="EQD51119.1"/>
    <property type="molecule type" value="Genomic_DNA"/>
</dbReference>
<organism evidence="1">
    <name type="scientific">mine drainage metagenome</name>
    <dbReference type="NCBI Taxonomy" id="410659"/>
    <lineage>
        <taxon>unclassified sequences</taxon>
        <taxon>metagenomes</taxon>
        <taxon>ecological metagenomes</taxon>
    </lineage>
</organism>
<evidence type="ECO:0000313" key="1">
    <source>
        <dbReference type="EMBL" id="EQD51119.1"/>
    </source>
</evidence>
<comment type="caution">
    <text evidence="1">The sequence shown here is derived from an EMBL/GenBank/DDBJ whole genome shotgun (WGS) entry which is preliminary data.</text>
</comment>
<protein>
    <submittedName>
        <fullName evidence="1">ATPase</fullName>
    </submittedName>
</protein>
<dbReference type="AlphaFoldDB" id="T1BDJ1"/>
<name>T1BDJ1_9ZZZZ</name>
<feature type="non-terminal residue" evidence="1">
    <location>
        <position position="1"/>
    </location>
</feature>
<reference evidence="1" key="2">
    <citation type="journal article" date="2014" name="ISME J.">
        <title>Microbial stratification in low pH oxic and suboxic macroscopic growths along an acid mine drainage.</title>
        <authorList>
            <person name="Mendez-Garcia C."/>
            <person name="Mesa V."/>
            <person name="Sprenger R.R."/>
            <person name="Richter M."/>
            <person name="Diez M.S."/>
            <person name="Solano J."/>
            <person name="Bargiela R."/>
            <person name="Golyshina O.V."/>
            <person name="Manteca A."/>
            <person name="Ramos J.L."/>
            <person name="Gallego J.R."/>
            <person name="Llorente I."/>
            <person name="Martins Dos Santos V.A."/>
            <person name="Jensen O.N."/>
            <person name="Pelaez A.I."/>
            <person name="Sanchez J."/>
            <person name="Ferrer M."/>
        </authorList>
    </citation>
    <scope>NUCLEOTIDE SEQUENCE</scope>
</reference>
<accession>T1BDJ1</accession>
<proteinExistence type="predicted"/>